<reference evidence="9" key="1">
    <citation type="journal article" date="2013" name="Genome Biol.">
        <title>Reference genomes and transcriptomes of Nicotiana sylvestris and Nicotiana tomentosiformis.</title>
        <authorList>
            <person name="Sierro N."/>
            <person name="Battey J.N."/>
            <person name="Ouadi S."/>
            <person name="Bovet L."/>
            <person name="Goepfert S."/>
            <person name="Bakaher N."/>
            <person name="Peitsch M.C."/>
            <person name="Ivanov N.V."/>
        </authorList>
    </citation>
    <scope>NUCLEOTIDE SEQUENCE [LARGE SCALE GENOMIC DNA]</scope>
</reference>
<proteinExistence type="inferred from homology"/>
<dbReference type="InterPro" id="IPR029058">
    <property type="entry name" value="AB_hydrolase_fold"/>
</dbReference>
<evidence type="ECO:0000256" key="5">
    <source>
        <dbReference type="ARBA" id="ARBA00022801"/>
    </source>
</evidence>
<keyword evidence="4 8" id="KW-0732">Signal</keyword>
<dbReference type="Gene3D" id="3.40.50.11320">
    <property type="match status" value="1"/>
</dbReference>
<dbReference type="InterPro" id="IPR001563">
    <property type="entry name" value="Peptidase_S10"/>
</dbReference>
<evidence type="ECO:0000313" key="9">
    <source>
        <dbReference type="Proteomes" id="UP000189701"/>
    </source>
</evidence>
<dbReference type="SUPFAM" id="SSF53474">
    <property type="entry name" value="alpha/beta-Hydrolases"/>
    <property type="match status" value="1"/>
</dbReference>
<dbReference type="GO" id="GO:0004185">
    <property type="term" value="F:serine-type carboxypeptidase activity"/>
    <property type="evidence" value="ECO:0007669"/>
    <property type="project" value="InterPro"/>
</dbReference>
<dbReference type="GO" id="GO:0005773">
    <property type="term" value="C:vacuole"/>
    <property type="evidence" value="ECO:0007669"/>
    <property type="project" value="TreeGrafter"/>
</dbReference>
<accession>A0A1U7XDV4</accession>
<organism evidence="9 10">
    <name type="scientific">Nicotiana sylvestris</name>
    <name type="common">Wood tobacco</name>
    <name type="synonym">South American tobacco</name>
    <dbReference type="NCBI Taxonomy" id="4096"/>
    <lineage>
        <taxon>Eukaryota</taxon>
        <taxon>Viridiplantae</taxon>
        <taxon>Streptophyta</taxon>
        <taxon>Embryophyta</taxon>
        <taxon>Tracheophyta</taxon>
        <taxon>Spermatophyta</taxon>
        <taxon>Magnoliopsida</taxon>
        <taxon>eudicotyledons</taxon>
        <taxon>Gunneridae</taxon>
        <taxon>Pentapetalae</taxon>
        <taxon>asterids</taxon>
        <taxon>lamiids</taxon>
        <taxon>Solanales</taxon>
        <taxon>Solanaceae</taxon>
        <taxon>Nicotianoideae</taxon>
        <taxon>Nicotianeae</taxon>
        <taxon>Nicotiana</taxon>
    </lineage>
</organism>
<evidence type="ECO:0000256" key="2">
    <source>
        <dbReference type="ARBA" id="ARBA00022645"/>
    </source>
</evidence>
<keyword evidence="2" id="KW-0121">Carboxypeptidase</keyword>
<evidence type="ECO:0000256" key="6">
    <source>
        <dbReference type="ARBA" id="ARBA00023157"/>
    </source>
</evidence>
<protein>
    <submittedName>
        <fullName evidence="10">Serine carboxypeptidase-like 40</fullName>
    </submittedName>
</protein>
<dbReference type="Proteomes" id="UP000189701">
    <property type="component" value="Unplaced"/>
</dbReference>
<keyword evidence="7" id="KW-0325">Glycoprotein</keyword>
<keyword evidence="9" id="KW-1185">Reference proteome</keyword>
<dbReference type="Pfam" id="PF00450">
    <property type="entry name" value="Peptidase_S10"/>
    <property type="match status" value="2"/>
</dbReference>
<keyword evidence="6" id="KW-1015">Disulfide bond</keyword>
<evidence type="ECO:0000256" key="7">
    <source>
        <dbReference type="ARBA" id="ARBA00023180"/>
    </source>
</evidence>
<evidence type="ECO:0000256" key="3">
    <source>
        <dbReference type="ARBA" id="ARBA00022670"/>
    </source>
</evidence>
<dbReference type="Gene3D" id="6.10.250.940">
    <property type="match status" value="1"/>
</dbReference>
<evidence type="ECO:0000313" key="10">
    <source>
        <dbReference type="RefSeq" id="XP_009787836.1"/>
    </source>
</evidence>
<gene>
    <name evidence="10" type="primary">LOC104235723</name>
</gene>
<comment type="similarity">
    <text evidence="1">Belongs to the peptidase S10 family.</text>
</comment>
<sequence>METLKTTTSLLLLTLFLSSTSVTQIFGVKTQSEALGQFYKAKFRHNSNIDKSHFTHDQDLKYLHNKKTVHVVSQKENDKIQKLPGQPPVRFEQYGGYVTVDQSAGRAFYYYFVEAQRSNNSLPLLLWLNGGPGCSSLAYGAFQELGPFRVNSDGKTLHKNKFAWNHVIVLARQIGNAVINDETDTRGMYEYFASHALISDELEAQIQKQCKFTESSESDECKLAGSKAEYNTDPIDIYNIYAPLCHNTNLTAKPKKPSLVIDPCSDYYTIAYMNRPDVQNALHANVTNIKYSNWQPCSDVLTNWTDSSSTVIPLLREFMANGLRVWIFSGDTDGRVPVTSTKNSIKIMKLPIKTAWHPWYLSAEVGGYTQVYKGDMTFATVRGAGHQVPSYEAARSLSLVMHFLAGTDLPDKHT</sequence>
<name>A0A1U7XDV4_NICSY</name>
<dbReference type="Gene3D" id="3.40.50.1820">
    <property type="entry name" value="alpha/beta hydrolase"/>
    <property type="match status" value="2"/>
</dbReference>
<dbReference type="eggNOG" id="KOG1282">
    <property type="taxonomic scope" value="Eukaryota"/>
</dbReference>
<feature type="signal peptide" evidence="8">
    <location>
        <begin position="1"/>
        <end position="27"/>
    </location>
</feature>
<evidence type="ECO:0000256" key="8">
    <source>
        <dbReference type="SAM" id="SignalP"/>
    </source>
</evidence>
<dbReference type="OrthoDB" id="443318at2759"/>
<dbReference type="GO" id="GO:0006508">
    <property type="term" value="P:proteolysis"/>
    <property type="evidence" value="ECO:0007669"/>
    <property type="project" value="UniProtKB-KW"/>
</dbReference>
<keyword evidence="3" id="KW-0645">Protease</keyword>
<evidence type="ECO:0000256" key="1">
    <source>
        <dbReference type="ARBA" id="ARBA00009431"/>
    </source>
</evidence>
<dbReference type="AlphaFoldDB" id="A0A1U7XDV4"/>
<dbReference type="FunFam" id="3.40.50.11320:FF:000001">
    <property type="entry name" value="Carboxypeptidase"/>
    <property type="match status" value="1"/>
</dbReference>
<dbReference type="PANTHER" id="PTHR11802">
    <property type="entry name" value="SERINE PROTEASE FAMILY S10 SERINE CARBOXYPEPTIDASE"/>
    <property type="match status" value="1"/>
</dbReference>
<dbReference type="RefSeq" id="XP_009787836.1">
    <property type="nucleotide sequence ID" value="XM_009789534.1"/>
</dbReference>
<keyword evidence="5" id="KW-0378">Hydrolase</keyword>
<dbReference type="PANTHER" id="PTHR11802:SF132">
    <property type="entry name" value="SERINE CARBOXYPEPTIDASE-LIKE 36-RELATED"/>
    <property type="match status" value="1"/>
</dbReference>
<feature type="chain" id="PRO_5010525733" evidence="8">
    <location>
        <begin position="28"/>
        <end position="414"/>
    </location>
</feature>
<reference evidence="10" key="2">
    <citation type="submission" date="2025-08" db="UniProtKB">
        <authorList>
            <consortium name="RefSeq"/>
        </authorList>
    </citation>
    <scope>IDENTIFICATION</scope>
    <source>
        <tissue evidence="10">Leaf</tissue>
    </source>
</reference>
<evidence type="ECO:0000256" key="4">
    <source>
        <dbReference type="ARBA" id="ARBA00022729"/>
    </source>
</evidence>